<name>A0A917QSX3_9NOCA</name>
<reference evidence="1" key="2">
    <citation type="submission" date="2020-09" db="EMBL/GenBank/DDBJ databases">
        <authorList>
            <person name="Sun Q."/>
            <person name="Zhou Y."/>
        </authorList>
    </citation>
    <scope>NUCLEOTIDE SEQUENCE</scope>
    <source>
        <strain evidence="1">CGMCC 4.7278</strain>
    </source>
</reference>
<sequence>MGAQPATGSGGQAAPQQRIVQLGDYCERGDSPAKTRSGADAFCVRVKYTDARVWSRSTADLATDPHYPPSLGDRCLDASDVTVGVGGQILYCNPTLNGRNRGTLVWHRVP</sequence>
<accession>A0A917QSX3</accession>
<protein>
    <submittedName>
        <fullName evidence="1">Uncharacterized protein</fullName>
    </submittedName>
</protein>
<dbReference type="AlphaFoldDB" id="A0A917QSX3"/>
<gene>
    <name evidence="1" type="ORF">GCM10011591_43870</name>
</gene>
<dbReference type="Proteomes" id="UP000612956">
    <property type="component" value="Unassembled WGS sequence"/>
</dbReference>
<comment type="caution">
    <text evidence="1">The sequence shown here is derived from an EMBL/GenBank/DDBJ whole genome shotgun (WGS) entry which is preliminary data.</text>
</comment>
<evidence type="ECO:0000313" key="2">
    <source>
        <dbReference type="Proteomes" id="UP000612956"/>
    </source>
</evidence>
<evidence type="ECO:0000313" key="1">
    <source>
        <dbReference type="EMBL" id="GGK66953.1"/>
    </source>
</evidence>
<proteinExistence type="predicted"/>
<reference evidence="1" key="1">
    <citation type="journal article" date="2014" name="Int. J. Syst. Evol. Microbiol.">
        <title>Complete genome sequence of Corynebacterium casei LMG S-19264T (=DSM 44701T), isolated from a smear-ripened cheese.</title>
        <authorList>
            <consortium name="US DOE Joint Genome Institute (JGI-PGF)"/>
            <person name="Walter F."/>
            <person name="Albersmeier A."/>
            <person name="Kalinowski J."/>
            <person name="Ruckert C."/>
        </authorList>
    </citation>
    <scope>NUCLEOTIDE SEQUENCE</scope>
    <source>
        <strain evidence="1">CGMCC 4.7278</strain>
    </source>
</reference>
<organism evidence="1 2">
    <name type="scientific">Nocardia camponoti</name>
    <dbReference type="NCBI Taxonomy" id="1616106"/>
    <lineage>
        <taxon>Bacteria</taxon>
        <taxon>Bacillati</taxon>
        <taxon>Actinomycetota</taxon>
        <taxon>Actinomycetes</taxon>
        <taxon>Mycobacteriales</taxon>
        <taxon>Nocardiaceae</taxon>
        <taxon>Nocardia</taxon>
    </lineage>
</organism>
<dbReference type="EMBL" id="BMMW01000005">
    <property type="protein sequence ID" value="GGK66953.1"/>
    <property type="molecule type" value="Genomic_DNA"/>
</dbReference>
<keyword evidence="2" id="KW-1185">Reference proteome</keyword>